<keyword evidence="4" id="KW-1185">Reference proteome</keyword>
<dbReference type="RefSeq" id="WP_089054769.1">
    <property type="nucleotide sequence ID" value="NZ_MUHA01000019.1"/>
</dbReference>
<dbReference type="AlphaFoldDB" id="A0A226HZH4"/>
<protein>
    <recommendedName>
        <fullName evidence="2">YcxB-like C-terminal domain-containing protein</fullName>
    </recommendedName>
</protein>
<feature type="transmembrane region" description="Helical" evidence="1">
    <location>
        <begin position="59"/>
        <end position="85"/>
    </location>
</feature>
<keyword evidence="1" id="KW-0472">Membrane</keyword>
<accession>A0A226HZH4</accession>
<reference evidence="3 4" key="1">
    <citation type="submission" date="2016-11" db="EMBL/GenBank/DDBJ databases">
        <title>Whole genomes of Flavobacteriaceae.</title>
        <authorList>
            <person name="Stine C."/>
            <person name="Li C."/>
            <person name="Tadesse D."/>
        </authorList>
    </citation>
    <scope>NUCLEOTIDE SEQUENCE [LARGE SCALE GENOMIC DNA]</scope>
    <source>
        <strain evidence="3 4">CCUG 59446</strain>
    </source>
</reference>
<comment type="caution">
    <text evidence="3">The sequence shown here is derived from an EMBL/GenBank/DDBJ whole genome shotgun (WGS) entry which is preliminary data.</text>
</comment>
<feature type="domain" description="YcxB-like C-terminal" evidence="2">
    <location>
        <begin position="104"/>
        <end position="147"/>
    </location>
</feature>
<dbReference type="Proteomes" id="UP000198336">
    <property type="component" value="Unassembled WGS sequence"/>
</dbReference>
<feature type="transmembrane region" description="Helical" evidence="1">
    <location>
        <begin position="28"/>
        <end position="47"/>
    </location>
</feature>
<proteinExistence type="predicted"/>
<gene>
    <name evidence="3" type="ORF">B0A75_13280</name>
</gene>
<dbReference type="Pfam" id="PF14317">
    <property type="entry name" value="YcxB"/>
    <property type="match status" value="1"/>
</dbReference>
<sequence>MKTSNFSLQFELNVSEIQKLNEMYFKNIYRNWILLFFGVVLFILIFLDLNIQDDLVEWIIRSLALIIIFLMIQYSFVNSICEIIFRLAKKLQSEKVKNKYKISFTDYFIYIYSPFGNFTHKWSKIEKAILTKKFLFLYFKERNGYIISISNKKTNERNIDELISFVENNVIHVVKV</sequence>
<keyword evidence="1" id="KW-1133">Transmembrane helix</keyword>
<evidence type="ECO:0000313" key="3">
    <source>
        <dbReference type="EMBL" id="OXA98901.1"/>
    </source>
</evidence>
<evidence type="ECO:0000313" key="4">
    <source>
        <dbReference type="Proteomes" id="UP000198336"/>
    </source>
</evidence>
<evidence type="ECO:0000259" key="2">
    <source>
        <dbReference type="Pfam" id="PF14317"/>
    </source>
</evidence>
<organism evidence="3 4">
    <name type="scientific">Flavobacterium oncorhynchi</name>
    <dbReference type="NCBI Taxonomy" id="728056"/>
    <lineage>
        <taxon>Bacteria</taxon>
        <taxon>Pseudomonadati</taxon>
        <taxon>Bacteroidota</taxon>
        <taxon>Flavobacteriia</taxon>
        <taxon>Flavobacteriales</taxon>
        <taxon>Flavobacteriaceae</taxon>
        <taxon>Flavobacterium</taxon>
    </lineage>
</organism>
<dbReference type="EMBL" id="MUHA01000019">
    <property type="protein sequence ID" value="OXA98901.1"/>
    <property type="molecule type" value="Genomic_DNA"/>
</dbReference>
<evidence type="ECO:0000256" key="1">
    <source>
        <dbReference type="SAM" id="Phobius"/>
    </source>
</evidence>
<dbReference type="InterPro" id="IPR025588">
    <property type="entry name" value="YcxB-like_C"/>
</dbReference>
<keyword evidence="1" id="KW-0812">Transmembrane</keyword>
<name>A0A226HZH4_9FLAO</name>